<dbReference type="EMBL" id="CAJNIZ010021057">
    <property type="protein sequence ID" value="CAE7447647.1"/>
    <property type="molecule type" value="Genomic_DNA"/>
</dbReference>
<proteinExistence type="predicted"/>
<accession>A0A812RQD1</accession>
<protein>
    <submittedName>
        <fullName evidence="1">Uncharacterized protein</fullName>
    </submittedName>
</protein>
<sequence length="674" mass="73847">MERAKAFGAETDGIILPVPLTGEVLRILAASSQYLAAVSHLEALMSAATLFEDNATSLFNMILLGMQQSGHPLTPNRVDQVVKRMIEARAEPNSETLRTLVESKMQNAGPGFLMDVGQTVLDLGRRFAGIPPQGTALLAVSAAHLRAGDIDAAYRWFLASQLEEKRQSLGPPSTNGVGSSTLELVSQLARGLAVAGQATQLLRLLQRVQKDKGKLPRSTASVALAGYTSGRTLATCWLEPPADVVRRRGIWASGDKVRVTCAEQWNWSQLDASRHEVHQWHPYMAPDTKLERAWVTPFRAFDVNALGLVRDWCGETPAQATARERLGERDKSPALDMRSALCVEPPGARVSNSSSFFSLSERAKSRPVALTPKPRTWRSFQADVVKKAFATSNRFRAASPERLRQVLLAEKSSQLLLGAKQVPVNSQVPWLELEANVKSLSGQEKEALIKFEDVKNPTRAEMEEALVIAKFGEDFLASKTKSSIIAMFKAATSIAKGESCRLEKSDEDYLQSVQNLSDDELEQAWKLLYAQRSTEIMGPKLSAKVEASLLEELEEDEKLRGSAQDELELALEVLSSLRDVGVKPTSMDCKALLQAAHAIGNPELATKVMESLAGTLDELEEPPTELGLAGQTLLQAMQDGGWEKEASEEFLKGKRVFTRLRDAEEFAESTDPCV</sequence>
<dbReference type="OrthoDB" id="411680at2759"/>
<reference evidence="1" key="1">
    <citation type="submission" date="2021-02" db="EMBL/GenBank/DDBJ databases">
        <authorList>
            <person name="Dougan E. K."/>
            <person name="Rhodes N."/>
            <person name="Thang M."/>
            <person name="Chan C."/>
        </authorList>
    </citation>
    <scope>NUCLEOTIDE SEQUENCE</scope>
</reference>
<name>A0A812RQD1_SYMPI</name>
<dbReference type="AlphaFoldDB" id="A0A812RQD1"/>
<organism evidence="1 2">
    <name type="scientific">Symbiodinium pilosum</name>
    <name type="common">Dinoflagellate</name>
    <dbReference type="NCBI Taxonomy" id="2952"/>
    <lineage>
        <taxon>Eukaryota</taxon>
        <taxon>Sar</taxon>
        <taxon>Alveolata</taxon>
        <taxon>Dinophyceae</taxon>
        <taxon>Suessiales</taxon>
        <taxon>Symbiodiniaceae</taxon>
        <taxon>Symbiodinium</taxon>
    </lineage>
</organism>
<dbReference type="InterPro" id="IPR011990">
    <property type="entry name" value="TPR-like_helical_dom_sf"/>
</dbReference>
<keyword evidence="2" id="KW-1185">Reference proteome</keyword>
<dbReference type="Gene3D" id="1.25.40.10">
    <property type="entry name" value="Tetratricopeptide repeat domain"/>
    <property type="match status" value="1"/>
</dbReference>
<dbReference type="Proteomes" id="UP000649617">
    <property type="component" value="Unassembled WGS sequence"/>
</dbReference>
<evidence type="ECO:0000313" key="1">
    <source>
        <dbReference type="EMBL" id="CAE7447647.1"/>
    </source>
</evidence>
<comment type="caution">
    <text evidence="1">The sequence shown here is derived from an EMBL/GenBank/DDBJ whole genome shotgun (WGS) entry which is preliminary data.</text>
</comment>
<gene>
    <name evidence="1" type="ORF">SPIL2461_LOCUS10924</name>
</gene>
<evidence type="ECO:0000313" key="2">
    <source>
        <dbReference type="Proteomes" id="UP000649617"/>
    </source>
</evidence>